<feature type="binding site" evidence="10">
    <location>
        <position position="166"/>
    </location>
    <ligand>
        <name>2-[(2R,5Z)-2-carboxy-4-methylthiazol-5(2H)-ylidene]ethyl phosphate</name>
        <dbReference type="ChEBI" id="CHEBI:62899"/>
    </ligand>
</feature>
<evidence type="ECO:0000256" key="8">
    <source>
        <dbReference type="ARBA" id="ARBA00047851"/>
    </source>
</evidence>
<comment type="catalytic activity">
    <reaction evidence="7 10 11">
        <text>4-methyl-5-(2-phosphooxyethyl)-thiazole + 4-amino-2-methyl-5-(diphosphooxymethyl)pyrimidine + H(+) = thiamine phosphate + diphosphate</text>
        <dbReference type="Rhea" id="RHEA:22328"/>
        <dbReference type="ChEBI" id="CHEBI:15378"/>
        <dbReference type="ChEBI" id="CHEBI:33019"/>
        <dbReference type="ChEBI" id="CHEBI:37575"/>
        <dbReference type="ChEBI" id="CHEBI:57841"/>
        <dbReference type="ChEBI" id="CHEBI:58296"/>
        <dbReference type="EC" id="2.5.1.3"/>
    </reaction>
</comment>
<evidence type="ECO:0000256" key="6">
    <source>
        <dbReference type="ARBA" id="ARBA00022977"/>
    </source>
</evidence>
<dbReference type="GO" id="GO:0004789">
    <property type="term" value="F:thiamine-phosphate diphosphorylase activity"/>
    <property type="evidence" value="ECO:0007669"/>
    <property type="project" value="UniProtKB-UniRule"/>
</dbReference>
<dbReference type="GO" id="GO:0000287">
    <property type="term" value="F:magnesium ion binding"/>
    <property type="evidence" value="ECO:0007669"/>
    <property type="project" value="UniProtKB-UniRule"/>
</dbReference>
<feature type="binding site" evidence="10">
    <location>
        <position position="108"/>
    </location>
    <ligand>
        <name>4-amino-2-methyl-5-(diphosphooxymethyl)pyrimidine</name>
        <dbReference type="ChEBI" id="CHEBI:57841"/>
    </ligand>
</feature>
<dbReference type="InterPro" id="IPR036206">
    <property type="entry name" value="ThiamineP_synth_sf"/>
</dbReference>
<feature type="binding site" evidence="10">
    <location>
        <position position="69"/>
    </location>
    <ligand>
        <name>4-amino-2-methyl-5-(diphosphooxymethyl)pyrimidine</name>
        <dbReference type="ChEBI" id="CHEBI:57841"/>
    </ligand>
</feature>
<evidence type="ECO:0000256" key="1">
    <source>
        <dbReference type="ARBA" id="ARBA00003814"/>
    </source>
</evidence>
<evidence type="ECO:0000256" key="5">
    <source>
        <dbReference type="ARBA" id="ARBA00022842"/>
    </source>
</evidence>
<comment type="catalytic activity">
    <reaction evidence="8 10 11">
        <text>2-(2-carboxy-4-methylthiazol-5-yl)ethyl phosphate + 4-amino-2-methyl-5-(diphosphooxymethyl)pyrimidine + 2 H(+) = thiamine phosphate + CO2 + diphosphate</text>
        <dbReference type="Rhea" id="RHEA:47848"/>
        <dbReference type="ChEBI" id="CHEBI:15378"/>
        <dbReference type="ChEBI" id="CHEBI:16526"/>
        <dbReference type="ChEBI" id="CHEBI:33019"/>
        <dbReference type="ChEBI" id="CHEBI:37575"/>
        <dbReference type="ChEBI" id="CHEBI:57841"/>
        <dbReference type="ChEBI" id="CHEBI:62890"/>
        <dbReference type="EC" id="2.5.1.3"/>
    </reaction>
</comment>
<dbReference type="HAMAP" id="MF_00097">
    <property type="entry name" value="TMP_synthase"/>
    <property type="match status" value="1"/>
</dbReference>
<keyword evidence="14" id="KW-0418">Kinase</keyword>
<dbReference type="CDD" id="cd00564">
    <property type="entry name" value="TMP_TenI"/>
    <property type="match status" value="1"/>
</dbReference>
<feature type="binding site" evidence="10">
    <location>
        <position position="138"/>
    </location>
    <ligand>
        <name>4-amino-2-methyl-5-(diphosphooxymethyl)pyrimidine</name>
        <dbReference type="ChEBI" id="CHEBI:57841"/>
    </ligand>
</feature>
<dbReference type="RefSeq" id="WP_025385647.1">
    <property type="nucleotide sequence ID" value="NZ_LCUA01000029.1"/>
</dbReference>
<dbReference type="Proteomes" id="UP000054858">
    <property type="component" value="Unassembled WGS sequence"/>
</dbReference>
<dbReference type="FunFam" id="3.20.20.70:FF:000096">
    <property type="entry name" value="Thiamine-phosphate synthase"/>
    <property type="match status" value="1"/>
</dbReference>
<keyword evidence="3 10" id="KW-0808">Transferase</keyword>
<keyword evidence="6 10" id="KW-0784">Thiamine biosynthesis</keyword>
<dbReference type="UniPathway" id="UPA00060">
    <property type="reaction ID" value="UER00141"/>
</dbReference>
<evidence type="ECO:0000256" key="7">
    <source>
        <dbReference type="ARBA" id="ARBA00047334"/>
    </source>
</evidence>
<dbReference type="InterPro" id="IPR022998">
    <property type="entry name" value="ThiamineP_synth_TenI"/>
</dbReference>
<dbReference type="GO" id="GO:0005737">
    <property type="term" value="C:cytoplasm"/>
    <property type="evidence" value="ECO:0007669"/>
    <property type="project" value="TreeGrafter"/>
</dbReference>
<dbReference type="GO" id="GO:0009228">
    <property type="term" value="P:thiamine biosynthetic process"/>
    <property type="evidence" value="ECO:0007669"/>
    <property type="project" value="UniProtKB-KW"/>
</dbReference>
<keyword evidence="4 10" id="KW-0479">Metal-binding</keyword>
<proteinExistence type="inferred from homology"/>
<feature type="binding site" evidence="10">
    <location>
        <begin position="37"/>
        <end position="41"/>
    </location>
    <ligand>
        <name>4-amino-2-methyl-5-(diphosphooxymethyl)pyrimidine</name>
        <dbReference type="ChEBI" id="CHEBI:57841"/>
    </ligand>
</feature>
<dbReference type="EMBL" id="LNYP01000031">
    <property type="protein sequence ID" value="KTD37184.1"/>
    <property type="molecule type" value="Genomic_DNA"/>
</dbReference>
<comment type="catalytic activity">
    <reaction evidence="9 10 11">
        <text>2-[(2R,5Z)-2-carboxy-4-methylthiazol-5(2H)-ylidene]ethyl phosphate + 4-amino-2-methyl-5-(diphosphooxymethyl)pyrimidine + 2 H(+) = thiamine phosphate + CO2 + diphosphate</text>
        <dbReference type="Rhea" id="RHEA:47844"/>
        <dbReference type="ChEBI" id="CHEBI:15378"/>
        <dbReference type="ChEBI" id="CHEBI:16526"/>
        <dbReference type="ChEBI" id="CHEBI:33019"/>
        <dbReference type="ChEBI" id="CHEBI:37575"/>
        <dbReference type="ChEBI" id="CHEBI:57841"/>
        <dbReference type="ChEBI" id="CHEBI:62899"/>
        <dbReference type="EC" id="2.5.1.3"/>
    </reaction>
</comment>
<dbReference type="GO" id="GO:0009229">
    <property type="term" value="P:thiamine diphosphate biosynthetic process"/>
    <property type="evidence" value="ECO:0007669"/>
    <property type="project" value="UniProtKB-UniRule"/>
</dbReference>
<evidence type="ECO:0000256" key="9">
    <source>
        <dbReference type="ARBA" id="ARBA00047883"/>
    </source>
</evidence>
<dbReference type="Gene3D" id="3.20.20.70">
    <property type="entry name" value="Aldolase class I"/>
    <property type="match status" value="1"/>
</dbReference>
<dbReference type="SUPFAM" id="SSF51391">
    <property type="entry name" value="Thiamin phosphate synthase"/>
    <property type="match status" value="1"/>
</dbReference>
<dbReference type="NCBIfam" id="TIGR00693">
    <property type="entry name" value="thiE"/>
    <property type="match status" value="1"/>
</dbReference>
<dbReference type="Pfam" id="PF02581">
    <property type="entry name" value="TMP-TENI"/>
    <property type="match status" value="1"/>
</dbReference>
<reference evidence="14 15" key="1">
    <citation type="submission" date="2015-11" db="EMBL/GenBank/DDBJ databases">
        <title>Genomic analysis of 38 Legionella species identifies large and diverse effector repertoires.</title>
        <authorList>
            <person name="Burstein D."/>
            <person name="Amaro F."/>
            <person name="Zusman T."/>
            <person name="Lifshitz Z."/>
            <person name="Cohen O."/>
            <person name="Gilbert J.A."/>
            <person name="Pupko T."/>
            <person name="Shuman H.A."/>
            <person name="Segal G."/>
        </authorList>
    </citation>
    <scope>NUCLEOTIDE SEQUENCE [LARGE SCALE GENOMIC DNA]</scope>
    <source>
        <strain evidence="14 15">Oak Ridge-10</strain>
    </source>
</reference>
<sequence length="213" mass="23127">MISTLKLCLVTHIHGCSFSSYLKLIQQAVSGGVTSIQLRDKNSSSSDLYHRARILKSILQPLSVPLIVNDSVKLAYDVDAEGVHLGQSDASPIFAREYLGPKKLIGLSVESFSDLDYANTLDCLDYIAASAVFPSLTKTDCKTVWHLEGLKTLVNASRHPVVAIGGINTSNLQSVLEQGAYGVAVVSAVHQARDYQQAASALRRVIDEHHEPR</sequence>
<evidence type="ECO:0000256" key="3">
    <source>
        <dbReference type="ARBA" id="ARBA00022679"/>
    </source>
</evidence>
<dbReference type="PATRIC" id="fig|29423.5.peg.2435"/>
<dbReference type="GO" id="GO:0016301">
    <property type="term" value="F:kinase activity"/>
    <property type="evidence" value="ECO:0007669"/>
    <property type="project" value="UniProtKB-KW"/>
</dbReference>
<evidence type="ECO:0000313" key="14">
    <source>
        <dbReference type="EMBL" id="KTD37184.1"/>
    </source>
</evidence>
<keyword evidence="5 10" id="KW-0460">Magnesium</keyword>
<dbReference type="InterPro" id="IPR013785">
    <property type="entry name" value="Aldolase_TIM"/>
</dbReference>
<name>A0A0W0WY21_9GAMM</name>
<dbReference type="PANTHER" id="PTHR20857:SF23">
    <property type="entry name" value="THIAMINE BIOSYNTHETIC BIFUNCTIONAL ENZYME"/>
    <property type="match status" value="1"/>
</dbReference>
<evidence type="ECO:0000256" key="11">
    <source>
        <dbReference type="RuleBase" id="RU003826"/>
    </source>
</evidence>
<evidence type="ECO:0000256" key="10">
    <source>
        <dbReference type="HAMAP-Rule" id="MF_00097"/>
    </source>
</evidence>
<dbReference type="PANTHER" id="PTHR20857">
    <property type="entry name" value="THIAMINE-PHOSPHATE PYROPHOSPHORYLASE"/>
    <property type="match status" value="1"/>
</dbReference>
<comment type="caution">
    <text evidence="14">The sequence shown here is derived from an EMBL/GenBank/DDBJ whole genome shotgun (WGS) entry which is preliminary data.</text>
</comment>
<dbReference type="AlphaFoldDB" id="A0A0W0WY21"/>
<evidence type="ECO:0000256" key="2">
    <source>
        <dbReference type="ARBA" id="ARBA00005165"/>
    </source>
</evidence>
<protein>
    <recommendedName>
        <fullName evidence="10">Thiamine-phosphate synthase</fullName>
        <shortName evidence="10">TP synthase</shortName>
        <shortName evidence="10">TPS</shortName>
        <ecNumber evidence="10">2.5.1.3</ecNumber>
    </recommendedName>
    <alternativeName>
        <fullName evidence="10">Thiamine-phosphate pyrophosphorylase</fullName>
        <shortName evidence="10">TMP pyrophosphorylase</shortName>
        <shortName evidence="10">TMP-PPase</shortName>
    </alternativeName>
</protein>
<comment type="cofactor">
    <cofactor evidence="10">
        <name>Mg(2+)</name>
        <dbReference type="ChEBI" id="CHEBI:18420"/>
    </cofactor>
    <text evidence="10">Binds 1 Mg(2+) ion per subunit.</text>
</comment>
<dbReference type="InterPro" id="IPR034291">
    <property type="entry name" value="TMP_synthase"/>
</dbReference>
<feature type="binding site" evidence="10">
    <location>
        <begin position="135"/>
        <end position="137"/>
    </location>
    <ligand>
        <name>2-[(2R,5Z)-2-carboxy-4-methylthiazol-5(2H)-ylidene]ethyl phosphate</name>
        <dbReference type="ChEBI" id="CHEBI:62899"/>
    </ligand>
</feature>
<evidence type="ECO:0000313" key="15">
    <source>
        <dbReference type="Proteomes" id="UP000054858"/>
    </source>
</evidence>
<evidence type="ECO:0000259" key="13">
    <source>
        <dbReference type="Pfam" id="PF02581"/>
    </source>
</evidence>
<comment type="pathway">
    <text evidence="2 10 12">Cofactor biosynthesis; thiamine diphosphate biosynthesis; thiamine phosphate from 4-amino-2-methyl-5-diphosphomethylpyrimidine and 4-methyl-5-(2-phosphoethyl)-thiazole: step 1/1.</text>
</comment>
<feature type="binding site" evidence="10">
    <location>
        <position position="89"/>
    </location>
    <ligand>
        <name>Mg(2+)</name>
        <dbReference type="ChEBI" id="CHEBI:18420"/>
    </ligand>
</feature>
<feature type="binding site" evidence="10">
    <location>
        <position position="70"/>
    </location>
    <ligand>
        <name>Mg(2+)</name>
        <dbReference type="ChEBI" id="CHEBI:18420"/>
    </ligand>
</feature>
<comment type="similarity">
    <text evidence="10 11">Belongs to the thiamine-phosphate synthase family.</text>
</comment>
<feature type="domain" description="Thiamine phosphate synthase/TenI" evidence="13">
    <location>
        <begin position="7"/>
        <end position="189"/>
    </location>
</feature>
<organism evidence="14 15">
    <name type="scientific">Legionella oakridgensis</name>
    <dbReference type="NCBI Taxonomy" id="29423"/>
    <lineage>
        <taxon>Bacteria</taxon>
        <taxon>Pseudomonadati</taxon>
        <taxon>Pseudomonadota</taxon>
        <taxon>Gammaproteobacteria</taxon>
        <taxon>Legionellales</taxon>
        <taxon>Legionellaceae</taxon>
        <taxon>Legionella</taxon>
    </lineage>
</organism>
<accession>A0A0W0WY21</accession>
<evidence type="ECO:0000256" key="12">
    <source>
        <dbReference type="RuleBase" id="RU004253"/>
    </source>
</evidence>
<feature type="binding site" evidence="10">
    <location>
        <begin position="186"/>
        <end position="187"/>
    </location>
    <ligand>
        <name>2-[(2R,5Z)-2-carboxy-4-methylthiazol-5(2H)-ylidene]ethyl phosphate</name>
        <dbReference type="ChEBI" id="CHEBI:62899"/>
    </ligand>
</feature>
<evidence type="ECO:0000256" key="4">
    <source>
        <dbReference type="ARBA" id="ARBA00022723"/>
    </source>
</evidence>
<dbReference type="EC" id="2.5.1.3" evidence="10"/>
<gene>
    <name evidence="14" type="primary">thiDE</name>
    <name evidence="10" type="synonym">thiE</name>
    <name evidence="14" type="ORF">Loak_2320</name>
</gene>
<comment type="function">
    <text evidence="1 10">Condenses 4-methyl-5-(beta-hydroxyethyl)thiazole monophosphate (THZ-P) and 2-methyl-4-amino-5-hydroxymethyl pyrimidine pyrophosphate (HMP-PP) to form thiamine monophosphate (TMP).</text>
</comment>